<protein>
    <submittedName>
        <fullName evidence="3">Endoglucanase</fullName>
    </submittedName>
</protein>
<dbReference type="InterPro" id="IPR008965">
    <property type="entry name" value="CBM2/CBM3_carb-bd_dom_sf"/>
</dbReference>
<accession>A0A7X3CN33</accession>
<keyword evidence="1" id="KW-0732">Signal</keyword>
<dbReference type="Gene3D" id="3.20.20.80">
    <property type="entry name" value="Glycosidases"/>
    <property type="match status" value="1"/>
</dbReference>
<dbReference type="Gene3D" id="2.60.40.710">
    <property type="entry name" value="Endoglucanase-like"/>
    <property type="match status" value="1"/>
</dbReference>
<proteinExistence type="predicted"/>
<organism evidence="3 4">
    <name type="scientific">Paenibacillus woosongensis</name>
    <dbReference type="NCBI Taxonomy" id="307580"/>
    <lineage>
        <taxon>Bacteria</taxon>
        <taxon>Bacillati</taxon>
        <taxon>Bacillota</taxon>
        <taxon>Bacilli</taxon>
        <taxon>Bacillales</taxon>
        <taxon>Paenibacillaceae</taxon>
        <taxon>Paenibacillus</taxon>
    </lineage>
</organism>
<dbReference type="RefSeq" id="WP_155609926.1">
    <property type="nucleotide sequence ID" value="NZ_WNZW01000001.1"/>
</dbReference>
<dbReference type="SMART" id="SM01067">
    <property type="entry name" value="CBM_3"/>
    <property type="match status" value="1"/>
</dbReference>
<dbReference type="GO" id="GO:0030248">
    <property type="term" value="F:cellulose binding"/>
    <property type="evidence" value="ECO:0007669"/>
    <property type="project" value="InterPro"/>
</dbReference>
<dbReference type="SUPFAM" id="SSF51011">
    <property type="entry name" value="Glycosyl hydrolase domain"/>
    <property type="match status" value="1"/>
</dbReference>
<sequence length="700" mass="77027">MKTRQRKRLFVSAALAVSLTMTVPMPASVNAAASDVTFTINTQSERAPISPNIYGTNQDLSGTENWSSRRLGGNRLTGYNWENNASSAGRDWLHYSDDFLCGNGGVPDTDCDKPGAVVTAFHDKSLENGAYSIVTLQMAGYVSRDKNGPVDESETAPSPRWDKVEFAKNAPYSLQPDLNDGQVYMDEEVNFLVNRYGNASTPTGIKAYSLDNEPALWSETHPRIHPEQLQAAELVTKSIDLSKAVKNVDPHAEIFGPALYGFGAFLSLQDAPDWPSLQGDYSWFIDYYLDQMKNAHTQNGKRLLDVLDVHWYPEAQGGGQRIVFGGAGNIDTQKARVQAPRSLWDPTYQEDSWIGTWFSNYLPLIPKLQSSIQTYYPGTKLAITEFSYGGDNHISGGIATADALGIFGKYGLYAANYWQTEDDTDYTSAAYKLYRNYDGNKSGFGSIKVNAVTSDTENSSVYASVTDEENDELHLIVLNKNFDDPINATFKLSGDKTYTSGRVWGFDQTGSDITEQAAVTNINNNQFTYTLPPLSAYHIVLKADSAEPVNSDLVVQYKDGDRNDATNNQIKPHFNILNKGTSPVDMSSLTLRYYFTKDSSAAMNGWIDWAKLGGSNIQISFGNHNGANSDTYVELGFSSGAGLIAAGGQSGEIQLRMSKADWSNFNEANDYSFDGAKTAFADWDRVVLYQNGTVVWGSEP</sequence>
<dbReference type="InterPro" id="IPR036966">
    <property type="entry name" value="CBM3_sf"/>
</dbReference>
<dbReference type="InterPro" id="IPR024745">
    <property type="entry name" value="GH44_cat"/>
</dbReference>
<feature type="signal peptide" evidence="1">
    <location>
        <begin position="1"/>
        <end position="27"/>
    </location>
</feature>
<dbReference type="InterPro" id="IPR017853">
    <property type="entry name" value="GH"/>
</dbReference>
<dbReference type="SUPFAM" id="SSF51445">
    <property type="entry name" value="(Trans)glycosidases"/>
    <property type="match status" value="1"/>
</dbReference>
<dbReference type="EMBL" id="WNZW01000001">
    <property type="protein sequence ID" value="MUG44580.1"/>
    <property type="molecule type" value="Genomic_DNA"/>
</dbReference>
<evidence type="ECO:0000313" key="3">
    <source>
        <dbReference type="EMBL" id="MUG44580.1"/>
    </source>
</evidence>
<dbReference type="AlphaFoldDB" id="A0A7X3CN33"/>
<dbReference type="Pfam" id="PF12891">
    <property type="entry name" value="Glyco_hydro_44"/>
    <property type="match status" value="1"/>
</dbReference>
<dbReference type="InterPro" id="IPR001956">
    <property type="entry name" value="CBM3"/>
</dbReference>
<evidence type="ECO:0000256" key="1">
    <source>
        <dbReference type="SAM" id="SignalP"/>
    </source>
</evidence>
<gene>
    <name evidence="3" type="ORF">GNP95_06170</name>
</gene>
<dbReference type="OrthoDB" id="9803686at2"/>
<reference evidence="3 4" key="1">
    <citation type="submission" date="2019-11" db="EMBL/GenBank/DDBJ databases">
        <title>Draft genome sequences of five Paenibacillus species of dairy origin.</title>
        <authorList>
            <person name="Olajide A.M."/>
            <person name="Chen S."/>
            <person name="Lapointe G."/>
        </authorList>
    </citation>
    <scope>NUCLEOTIDE SEQUENCE [LARGE SCALE GENOMIC DNA]</scope>
    <source>
        <strain evidence="3 4">12CR55</strain>
    </source>
</reference>
<dbReference type="Gene3D" id="2.60.40.1180">
    <property type="entry name" value="Golgi alpha-mannosidase II"/>
    <property type="match status" value="1"/>
</dbReference>
<dbReference type="InterPro" id="IPR013780">
    <property type="entry name" value="Glyco_hydro_b"/>
</dbReference>
<feature type="chain" id="PRO_5039137763" evidence="1">
    <location>
        <begin position="28"/>
        <end position="700"/>
    </location>
</feature>
<evidence type="ECO:0000259" key="2">
    <source>
        <dbReference type="PROSITE" id="PS51172"/>
    </source>
</evidence>
<dbReference type="GO" id="GO:0005975">
    <property type="term" value="P:carbohydrate metabolic process"/>
    <property type="evidence" value="ECO:0007669"/>
    <property type="project" value="InterPro"/>
</dbReference>
<dbReference type="Proteomes" id="UP000447876">
    <property type="component" value="Unassembled WGS sequence"/>
</dbReference>
<evidence type="ECO:0000313" key="4">
    <source>
        <dbReference type="Proteomes" id="UP000447876"/>
    </source>
</evidence>
<dbReference type="SUPFAM" id="SSF49384">
    <property type="entry name" value="Carbohydrate-binding domain"/>
    <property type="match status" value="1"/>
</dbReference>
<name>A0A7X3CN33_9BACL</name>
<dbReference type="Pfam" id="PF00942">
    <property type="entry name" value="CBM_3"/>
    <property type="match status" value="1"/>
</dbReference>
<feature type="domain" description="CBM3" evidence="2">
    <location>
        <begin position="550"/>
        <end position="700"/>
    </location>
</feature>
<comment type="caution">
    <text evidence="3">The sequence shown here is derived from an EMBL/GenBank/DDBJ whole genome shotgun (WGS) entry which is preliminary data.</text>
</comment>
<dbReference type="PROSITE" id="PS51172">
    <property type="entry name" value="CBM3"/>
    <property type="match status" value="1"/>
</dbReference>